<evidence type="ECO:0000256" key="3">
    <source>
        <dbReference type="ARBA" id="ARBA00022679"/>
    </source>
</evidence>
<keyword evidence="14" id="KW-1185">Reference proteome</keyword>
<keyword evidence="4" id="KW-0812">Transmembrane</keyword>
<dbReference type="GO" id="GO:0016020">
    <property type="term" value="C:membrane"/>
    <property type="evidence" value="ECO:0007669"/>
    <property type="project" value="UniProtKB-SubCell"/>
</dbReference>
<reference evidence="15" key="1">
    <citation type="submission" date="2025-08" db="UniProtKB">
        <authorList>
            <consortium name="RefSeq"/>
        </authorList>
    </citation>
    <scope>IDENTIFICATION</scope>
    <source>
        <tissue evidence="15">Leaf</tissue>
    </source>
</reference>
<evidence type="ECO:0000256" key="7">
    <source>
        <dbReference type="ARBA" id="ARBA00022840"/>
    </source>
</evidence>
<evidence type="ECO:0000256" key="9">
    <source>
        <dbReference type="ARBA" id="ARBA00023136"/>
    </source>
</evidence>
<dbReference type="Gene3D" id="2.60.120.430">
    <property type="entry name" value="Galactose-binding lectin"/>
    <property type="match status" value="1"/>
</dbReference>
<evidence type="ECO:0000256" key="10">
    <source>
        <dbReference type="ARBA" id="ARBA00023180"/>
    </source>
</evidence>
<organism evidence="14 15">
    <name type="scientific">Herrania umbratica</name>
    <dbReference type="NCBI Taxonomy" id="108875"/>
    <lineage>
        <taxon>Eukaryota</taxon>
        <taxon>Viridiplantae</taxon>
        <taxon>Streptophyta</taxon>
        <taxon>Embryophyta</taxon>
        <taxon>Tracheophyta</taxon>
        <taxon>Spermatophyta</taxon>
        <taxon>Magnoliopsida</taxon>
        <taxon>eudicotyledons</taxon>
        <taxon>Gunneridae</taxon>
        <taxon>Pentapetalae</taxon>
        <taxon>rosids</taxon>
        <taxon>malvids</taxon>
        <taxon>Malvales</taxon>
        <taxon>Malvaceae</taxon>
        <taxon>Byttnerioideae</taxon>
        <taxon>Herrania</taxon>
    </lineage>
</organism>
<evidence type="ECO:0000256" key="2">
    <source>
        <dbReference type="ARBA" id="ARBA00022527"/>
    </source>
</evidence>
<evidence type="ECO:0000256" key="5">
    <source>
        <dbReference type="ARBA" id="ARBA00022729"/>
    </source>
</evidence>
<dbReference type="Pfam" id="PF12819">
    <property type="entry name" value="Malectin_like"/>
    <property type="match status" value="1"/>
</dbReference>
<evidence type="ECO:0000256" key="12">
    <source>
        <dbReference type="SAM" id="SignalP"/>
    </source>
</evidence>
<evidence type="ECO:0000256" key="8">
    <source>
        <dbReference type="ARBA" id="ARBA00022989"/>
    </source>
</evidence>
<dbReference type="GO" id="GO:0004714">
    <property type="term" value="F:transmembrane receptor protein tyrosine kinase activity"/>
    <property type="evidence" value="ECO:0007669"/>
    <property type="project" value="InterPro"/>
</dbReference>
<protein>
    <submittedName>
        <fullName evidence="15">Receptor-like protein kinase ANXUR1</fullName>
    </submittedName>
</protein>
<sequence length="323" mass="35672">MATRNYFVLSIVWFSLIFSVIHVSSQPLAVDCGSKGGKDEDGRTWEPDTKYLLPSNNSVQLQAGYQDPSLLSTVPYMNARIFTSPATYQFPIKMKERYLVRFHFYPSAYPNFNISNSYFSVVAGGVTMMNNFSAAITCQALTQAYLVKEYSLAPMDTKVLNITFTPSVVLFEALCARPALNPSLPKEQVSLADWALHCQKKGVLEDIIDPHLKGKIDPECLKKFADTAEKCLSDHGLERPHMGDVLWNLEFALQLQETADGSKGGGSSSTDDQGSVRSTDSSVRSQRQGLHVGNLSLGSEHEVSEEVNNESAIFSQLVNPKGR</sequence>
<keyword evidence="10" id="KW-0325">Glycoprotein</keyword>
<keyword evidence="6" id="KW-0547">Nucleotide-binding</keyword>
<evidence type="ECO:0000256" key="1">
    <source>
        <dbReference type="ARBA" id="ARBA00004479"/>
    </source>
</evidence>
<keyword evidence="2" id="KW-0418">Kinase</keyword>
<dbReference type="GO" id="GO:0005524">
    <property type="term" value="F:ATP binding"/>
    <property type="evidence" value="ECO:0007669"/>
    <property type="project" value="UniProtKB-KW"/>
</dbReference>
<keyword evidence="5 12" id="KW-0732">Signal</keyword>
<evidence type="ECO:0000256" key="4">
    <source>
        <dbReference type="ARBA" id="ARBA00022692"/>
    </source>
</evidence>
<feature type="region of interest" description="Disordered" evidence="11">
    <location>
        <begin position="259"/>
        <end position="323"/>
    </location>
</feature>
<dbReference type="OrthoDB" id="941406at2759"/>
<dbReference type="Proteomes" id="UP000504621">
    <property type="component" value="Unplaced"/>
</dbReference>
<feature type="compositionally biased region" description="Polar residues" evidence="11">
    <location>
        <begin position="312"/>
        <end position="323"/>
    </location>
</feature>
<feature type="domain" description="Malectin-like" evidence="13">
    <location>
        <begin position="30"/>
        <end position="149"/>
    </location>
</feature>
<feature type="chain" id="PRO_5026694864" evidence="12">
    <location>
        <begin position="26"/>
        <end position="323"/>
    </location>
</feature>
<dbReference type="InterPro" id="IPR011009">
    <property type="entry name" value="Kinase-like_dom_sf"/>
</dbReference>
<proteinExistence type="predicted"/>
<keyword evidence="3" id="KW-0808">Transferase</keyword>
<dbReference type="PANTHER" id="PTHR34590">
    <property type="entry name" value="OS03G0124300 PROTEIN-RELATED"/>
    <property type="match status" value="1"/>
</dbReference>
<feature type="signal peptide" evidence="12">
    <location>
        <begin position="1"/>
        <end position="25"/>
    </location>
</feature>
<gene>
    <name evidence="15" type="primary">LOC110415629</name>
</gene>
<evidence type="ECO:0000313" key="14">
    <source>
        <dbReference type="Proteomes" id="UP000504621"/>
    </source>
</evidence>
<dbReference type="InterPro" id="IPR045272">
    <property type="entry name" value="ANXUR1/2-like"/>
</dbReference>
<dbReference type="AlphaFoldDB" id="A0A6J1A7Q5"/>
<dbReference type="GO" id="GO:0004674">
    <property type="term" value="F:protein serine/threonine kinase activity"/>
    <property type="evidence" value="ECO:0007669"/>
    <property type="project" value="UniProtKB-KW"/>
</dbReference>
<dbReference type="GeneID" id="110415629"/>
<evidence type="ECO:0000259" key="13">
    <source>
        <dbReference type="Pfam" id="PF12819"/>
    </source>
</evidence>
<keyword evidence="7" id="KW-0067">ATP-binding</keyword>
<keyword evidence="9" id="KW-0472">Membrane</keyword>
<keyword evidence="8" id="KW-1133">Transmembrane helix</keyword>
<keyword evidence="2" id="KW-0723">Serine/threonine-protein kinase</keyword>
<evidence type="ECO:0000256" key="11">
    <source>
        <dbReference type="SAM" id="MobiDB-lite"/>
    </source>
</evidence>
<evidence type="ECO:0000313" key="15">
    <source>
        <dbReference type="RefSeq" id="XP_021283008.1"/>
    </source>
</evidence>
<name>A0A6J1A7Q5_9ROSI</name>
<dbReference type="SUPFAM" id="SSF56112">
    <property type="entry name" value="Protein kinase-like (PK-like)"/>
    <property type="match status" value="1"/>
</dbReference>
<evidence type="ECO:0000256" key="6">
    <source>
        <dbReference type="ARBA" id="ARBA00022741"/>
    </source>
</evidence>
<comment type="subcellular location">
    <subcellularLocation>
        <location evidence="1">Membrane</location>
        <topology evidence="1">Single-pass type I membrane protein</topology>
    </subcellularLocation>
</comment>
<accession>A0A6J1A7Q5</accession>
<feature type="compositionally biased region" description="Polar residues" evidence="11">
    <location>
        <begin position="276"/>
        <end position="288"/>
    </location>
</feature>
<dbReference type="RefSeq" id="XP_021283008.1">
    <property type="nucleotide sequence ID" value="XM_021427333.1"/>
</dbReference>
<dbReference type="PANTHER" id="PTHR34590:SF5">
    <property type="entry name" value="OS04G0586500 PROTEIN"/>
    <property type="match status" value="1"/>
</dbReference>
<dbReference type="FunFam" id="2.60.120.430:FF:000003">
    <property type="entry name" value="FERONIA receptor-like kinase"/>
    <property type="match status" value="1"/>
</dbReference>
<dbReference type="InterPro" id="IPR024788">
    <property type="entry name" value="Malectin-like_Carb-bd_dom"/>
</dbReference>